<dbReference type="PROSITE" id="PS50109">
    <property type="entry name" value="HIS_KIN"/>
    <property type="match status" value="1"/>
</dbReference>
<dbReference type="Gene3D" id="3.40.50.2300">
    <property type="match status" value="1"/>
</dbReference>
<dbReference type="Pfam" id="PF00072">
    <property type="entry name" value="Response_reg"/>
    <property type="match status" value="1"/>
</dbReference>
<dbReference type="InterPro" id="IPR036097">
    <property type="entry name" value="HisK_dim/P_sf"/>
</dbReference>
<sequence length="790" mass="85786">MTDLAGLTDLDFESLARHFDRMQRMSNSGSWEWDIVTNGLIWSPQIYRIFGLSPNAFAPNYPAFLERVHPDDRHIVELGVQRAIEGLEPYRVDHRIVLPDGAVRIVHEVGEVEFAPDGTAIRMLGAISDVTETRAQTETLQAELIEINRMSVMAEDLAGVGYWRFVPATQSRAWSPSTFAIFGLDPADGPPPQGGIGMFDPKDQELLRSAVAGQGTGHPADYEYPITRVDGSRRYVRMAGSLERDADGGVSHLYGVMIDVTNAKLREQAIAQSEARYRLLADSVSDVIVRYDAHGVIEFISPSVRAFGYQADDIVGRLITEFEAAGRDSEALGELAQHRAGLLFPDGRLSETQMQRGDGTTVWMESVETGLYDAAGVFIGVVAVLRDVTERRTMTEELQRKQIEAEAASVAKGEFLANMSHEIRTPLNAVIGFAQALEGLGELSDRARTYVSRIVTSGHGLLQIVNDVLDFSRLEAGKVELDPQPLELAAFLDDTLAMVLPEAGRKGLAVDLQPREDLPRAVLADAGRLRQVLLNLLGNAVKFVDQGRVTLRCSPDTAGRLRFEVTDTGVGIAPEDVDRLFRRFSQVDGSNTRQHGGSGLGLAISKALVEAMGGEIGVESLVGQGSTFWFTIEAPGIDEKADPAAGIGAAASGEAPHLRPLEVLAVDDLAMNRELMSILLEPFDVKITQASNGLEAVEAADRTAFDVILMDLQMPVMDGLAATREIRASSRLNRATPVLAVTANVLPLHIEACLAAGMNDHISKPILPEDFLDKIARWAGLKDLGEATLS</sequence>
<evidence type="ECO:0000313" key="11">
    <source>
        <dbReference type="Proteomes" id="UP001598130"/>
    </source>
</evidence>
<organism evidence="10 11">
    <name type="scientific">Phenylobacterium ferrooxidans</name>
    <dbReference type="NCBI Taxonomy" id="2982689"/>
    <lineage>
        <taxon>Bacteria</taxon>
        <taxon>Pseudomonadati</taxon>
        <taxon>Pseudomonadota</taxon>
        <taxon>Alphaproteobacteria</taxon>
        <taxon>Caulobacterales</taxon>
        <taxon>Caulobacteraceae</taxon>
        <taxon>Phenylobacterium</taxon>
    </lineage>
</organism>
<dbReference type="PROSITE" id="PS50110">
    <property type="entry name" value="RESPONSE_REGULATORY"/>
    <property type="match status" value="1"/>
</dbReference>
<dbReference type="PROSITE" id="PS50113">
    <property type="entry name" value="PAC"/>
    <property type="match status" value="3"/>
</dbReference>
<dbReference type="EC" id="2.7.13.3" evidence="2"/>
<evidence type="ECO:0000259" key="8">
    <source>
        <dbReference type="PROSITE" id="PS50112"/>
    </source>
</evidence>
<dbReference type="InterPro" id="IPR005467">
    <property type="entry name" value="His_kinase_dom"/>
</dbReference>
<dbReference type="SUPFAM" id="SSF55874">
    <property type="entry name" value="ATPase domain of HSP90 chaperone/DNA topoisomerase II/histidine kinase"/>
    <property type="match status" value="1"/>
</dbReference>
<dbReference type="RefSeq" id="WP_377371370.1">
    <property type="nucleotide sequence ID" value="NZ_JAOTJD010000045.1"/>
</dbReference>
<dbReference type="PRINTS" id="PR00344">
    <property type="entry name" value="BCTRLSENSOR"/>
</dbReference>
<dbReference type="CDD" id="cd00082">
    <property type="entry name" value="HisKA"/>
    <property type="match status" value="1"/>
</dbReference>
<dbReference type="SMART" id="SM00086">
    <property type="entry name" value="PAC"/>
    <property type="match status" value="3"/>
</dbReference>
<dbReference type="InterPro" id="IPR036890">
    <property type="entry name" value="HATPase_C_sf"/>
</dbReference>
<feature type="domain" description="Response regulatory" evidence="7">
    <location>
        <begin position="662"/>
        <end position="779"/>
    </location>
</feature>
<dbReference type="InterPro" id="IPR001789">
    <property type="entry name" value="Sig_transdc_resp-reg_receiver"/>
</dbReference>
<evidence type="ECO:0000256" key="5">
    <source>
        <dbReference type="PROSITE-ProRule" id="PRU00169"/>
    </source>
</evidence>
<evidence type="ECO:0000256" key="4">
    <source>
        <dbReference type="ARBA" id="ARBA00023012"/>
    </source>
</evidence>
<dbReference type="CDD" id="cd17546">
    <property type="entry name" value="REC_hyHK_CKI1_RcsC-like"/>
    <property type="match status" value="1"/>
</dbReference>
<dbReference type="Proteomes" id="UP001598130">
    <property type="component" value="Unassembled WGS sequence"/>
</dbReference>
<dbReference type="CDD" id="cd16922">
    <property type="entry name" value="HATPase_EvgS-ArcB-TorS-like"/>
    <property type="match status" value="1"/>
</dbReference>
<feature type="domain" description="PAC" evidence="9">
    <location>
        <begin position="348"/>
        <end position="400"/>
    </location>
</feature>
<dbReference type="SMART" id="SM00091">
    <property type="entry name" value="PAS"/>
    <property type="match status" value="2"/>
</dbReference>
<dbReference type="PANTHER" id="PTHR45339:SF1">
    <property type="entry name" value="HYBRID SIGNAL TRANSDUCTION HISTIDINE KINASE J"/>
    <property type="match status" value="1"/>
</dbReference>
<dbReference type="SUPFAM" id="SSF47384">
    <property type="entry name" value="Homodimeric domain of signal transducing histidine kinase"/>
    <property type="match status" value="1"/>
</dbReference>
<dbReference type="InterPro" id="IPR000014">
    <property type="entry name" value="PAS"/>
</dbReference>
<dbReference type="Pfam" id="PF02518">
    <property type="entry name" value="HATPase_c"/>
    <property type="match status" value="1"/>
</dbReference>
<dbReference type="InterPro" id="IPR011006">
    <property type="entry name" value="CheY-like_superfamily"/>
</dbReference>
<dbReference type="CDD" id="cd00130">
    <property type="entry name" value="PAS"/>
    <property type="match status" value="2"/>
</dbReference>
<feature type="domain" description="PAC" evidence="9">
    <location>
        <begin position="220"/>
        <end position="272"/>
    </location>
</feature>
<dbReference type="Gene3D" id="3.30.565.10">
    <property type="entry name" value="Histidine kinase-like ATPase, C-terminal domain"/>
    <property type="match status" value="1"/>
</dbReference>
<dbReference type="Gene3D" id="2.10.70.100">
    <property type="match status" value="2"/>
</dbReference>
<evidence type="ECO:0000256" key="2">
    <source>
        <dbReference type="ARBA" id="ARBA00012438"/>
    </source>
</evidence>
<dbReference type="EMBL" id="JAOTJD010000045">
    <property type="protein sequence ID" value="MFD3266066.1"/>
    <property type="molecule type" value="Genomic_DNA"/>
</dbReference>
<dbReference type="SMART" id="SM00388">
    <property type="entry name" value="HisKA"/>
    <property type="match status" value="1"/>
</dbReference>
<dbReference type="InterPro" id="IPR003661">
    <property type="entry name" value="HisK_dim/P_dom"/>
</dbReference>
<dbReference type="InterPro" id="IPR003594">
    <property type="entry name" value="HATPase_dom"/>
</dbReference>
<accession>A0ABW6CVF2</accession>
<gene>
    <name evidence="10" type="ORF">OCL97_19080</name>
</gene>
<dbReference type="Pfam" id="PF08447">
    <property type="entry name" value="PAS_3"/>
    <property type="match status" value="1"/>
</dbReference>
<evidence type="ECO:0000256" key="3">
    <source>
        <dbReference type="ARBA" id="ARBA00022553"/>
    </source>
</evidence>
<dbReference type="InterPro" id="IPR035965">
    <property type="entry name" value="PAS-like_dom_sf"/>
</dbReference>
<protein>
    <recommendedName>
        <fullName evidence="2">histidine kinase</fullName>
        <ecNumber evidence="2">2.7.13.3</ecNumber>
    </recommendedName>
</protein>
<feature type="domain" description="PAS" evidence="8">
    <location>
        <begin position="42"/>
        <end position="87"/>
    </location>
</feature>
<evidence type="ECO:0000259" key="7">
    <source>
        <dbReference type="PROSITE" id="PS50110"/>
    </source>
</evidence>
<dbReference type="Pfam" id="PF00512">
    <property type="entry name" value="HisKA"/>
    <property type="match status" value="1"/>
</dbReference>
<dbReference type="InterPro" id="IPR013655">
    <property type="entry name" value="PAS_fold_3"/>
</dbReference>
<dbReference type="InterPro" id="IPR000700">
    <property type="entry name" value="PAS-assoc_C"/>
</dbReference>
<dbReference type="SUPFAM" id="SSF55785">
    <property type="entry name" value="PYP-like sensor domain (PAS domain)"/>
    <property type="match status" value="3"/>
</dbReference>
<feature type="domain" description="PAC" evidence="9">
    <location>
        <begin position="90"/>
        <end position="142"/>
    </location>
</feature>
<evidence type="ECO:0000256" key="1">
    <source>
        <dbReference type="ARBA" id="ARBA00000085"/>
    </source>
</evidence>
<comment type="catalytic activity">
    <reaction evidence="1">
        <text>ATP + protein L-histidine = ADP + protein N-phospho-L-histidine.</text>
        <dbReference type="EC" id="2.7.13.3"/>
    </reaction>
</comment>
<dbReference type="InterPro" id="IPR001610">
    <property type="entry name" value="PAC"/>
</dbReference>
<dbReference type="NCBIfam" id="TIGR00229">
    <property type="entry name" value="sensory_box"/>
    <property type="match status" value="1"/>
</dbReference>
<keyword evidence="4" id="KW-0902">Two-component regulatory system</keyword>
<keyword evidence="11" id="KW-1185">Reference proteome</keyword>
<dbReference type="Gene3D" id="1.10.287.130">
    <property type="match status" value="1"/>
</dbReference>
<feature type="modified residue" description="4-aspartylphosphate" evidence="5">
    <location>
        <position position="711"/>
    </location>
</feature>
<keyword evidence="3 5" id="KW-0597">Phosphoprotein</keyword>
<proteinExistence type="predicted"/>
<dbReference type="SUPFAM" id="SSF52172">
    <property type="entry name" value="CheY-like"/>
    <property type="match status" value="1"/>
</dbReference>
<dbReference type="Gene3D" id="3.30.450.20">
    <property type="entry name" value="PAS domain"/>
    <property type="match status" value="3"/>
</dbReference>
<reference evidence="10 11" key="1">
    <citation type="submission" date="2022-09" db="EMBL/GenBank/DDBJ databases">
        <title>New species of Phenylobacterium.</title>
        <authorList>
            <person name="Mieszkin S."/>
        </authorList>
    </citation>
    <scope>NUCLEOTIDE SEQUENCE [LARGE SCALE GENOMIC DNA]</scope>
    <source>
        <strain evidence="10 11">HK31-G</strain>
    </source>
</reference>
<dbReference type="PROSITE" id="PS50112">
    <property type="entry name" value="PAS"/>
    <property type="match status" value="1"/>
</dbReference>
<dbReference type="PANTHER" id="PTHR45339">
    <property type="entry name" value="HYBRID SIGNAL TRANSDUCTION HISTIDINE KINASE J"/>
    <property type="match status" value="1"/>
</dbReference>
<evidence type="ECO:0000259" key="6">
    <source>
        <dbReference type="PROSITE" id="PS50109"/>
    </source>
</evidence>
<dbReference type="SMART" id="SM00387">
    <property type="entry name" value="HATPase_c"/>
    <property type="match status" value="1"/>
</dbReference>
<feature type="domain" description="Histidine kinase" evidence="6">
    <location>
        <begin position="418"/>
        <end position="636"/>
    </location>
</feature>
<dbReference type="InterPro" id="IPR004358">
    <property type="entry name" value="Sig_transdc_His_kin-like_C"/>
</dbReference>
<dbReference type="Pfam" id="PF13426">
    <property type="entry name" value="PAS_9"/>
    <property type="match status" value="1"/>
</dbReference>
<dbReference type="SMART" id="SM00448">
    <property type="entry name" value="REC"/>
    <property type="match status" value="1"/>
</dbReference>
<comment type="caution">
    <text evidence="10">The sequence shown here is derived from an EMBL/GenBank/DDBJ whole genome shotgun (WGS) entry which is preliminary data.</text>
</comment>
<name>A0ABW6CVF2_9CAUL</name>
<evidence type="ECO:0000259" key="9">
    <source>
        <dbReference type="PROSITE" id="PS50113"/>
    </source>
</evidence>
<evidence type="ECO:0000313" key="10">
    <source>
        <dbReference type="EMBL" id="MFD3266066.1"/>
    </source>
</evidence>